<dbReference type="SMART" id="SM00831">
    <property type="entry name" value="Cation_ATPase_N"/>
    <property type="match status" value="1"/>
</dbReference>
<dbReference type="InterPro" id="IPR036412">
    <property type="entry name" value="HAD-like_sf"/>
</dbReference>
<dbReference type="SFLD" id="SFLDS00003">
    <property type="entry name" value="Haloacid_Dehalogenase"/>
    <property type="match status" value="1"/>
</dbReference>
<feature type="region of interest" description="Disordered" evidence="11">
    <location>
        <begin position="888"/>
        <end position="911"/>
    </location>
</feature>
<keyword evidence="7" id="KW-1278">Translocase</keyword>
<feature type="transmembrane region" description="Helical" evidence="12">
    <location>
        <begin position="685"/>
        <end position="710"/>
    </location>
</feature>
<dbReference type="Gene3D" id="3.40.50.1000">
    <property type="entry name" value="HAD superfamily/HAD-like"/>
    <property type="match status" value="1"/>
</dbReference>
<evidence type="ECO:0000256" key="12">
    <source>
        <dbReference type="SAM" id="Phobius"/>
    </source>
</evidence>
<dbReference type="InterPro" id="IPR044492">
    <property type="entry name" value="P_typ_ATPase_HD_dom"/>
</dbReference>
<feature type="transmembrane region" description="Helical" evidence="12">
    <location>
        <begin position="822"/>
        <end position="841"/>
    </location>
</feature>
<dbReference type="InterPro" id="IPR008250">
    <property type="entry name" value="ATPase_P-typ_transduc_dom_A_sf"/>
</dbReference>
<keyword evidence="9 12" id="KW-0472">Membrane</keyword>
<comment type="similarity">
    <text evidence="2">Belongs to the cation transport ATPase (P-type) (TC 3.A.3) family. Type IIA subfamily.</text>
</comment>
<dbReference type="Gene3D" id="1.20.1110.10">
    <property type="entry name" value="Calcium-transporting ATPase, transmembrane domain"/>
    <property type="match status" value="1"/>
</dbReference>
<dbReference type="SUPFAM" id="SSF81653">
    <property type="entry name" value="Calcium ATPase, transduction domain A"/>
    <property type="match status" value="1"/>
</dbReference>
<protein>
    <submittedName>
        <fullName evidence="14">Cation-transporting P-type ATPase</fullName>
    </submittedName>
</protein>
<evidence type="ECO:0000313" key="14">
    <source>
        <dbReference type="EMBL" id="GAA3746955.1"/>
    </source>
</evidence>
<dbReference type="PANTHER" id="PTHR43294">
    <property type="entry name" value="SODIUM/POTASSIUM-TRANSPORTING ATPASE SUBUNIT ALPHA"/>
    <property type="match status" value="1"/>
</dbReference>
<feature type="transmembrane region" description="Helical" evidence="12">
    <location>
        <begin position="853"/>
        <end position="872"/>
    </location>
</feature>
<evidence type="ECO:0000256" key="3">
    <source>
        <dbReference type="ARBA" id="ARBA00022475"/>
    </source>
</evidence>
<dbReference type="RefSeq" id="WP_344971781.1">
    <property type="nucleotide sequence ID" value="NZ_BAABDD010000011.1"/>
</dbReference>
<evidence type="ECO:0000256" key="5">
    <source>
        <dbReference type="ARBA" id="ARBA00022741"/>
    </source>
</evidence>
<dbReference type="SFLD" id="SFLDG00002">
    <property type="entry name" value="C1.7:_P-type_atpase_like"/>
    <property type="match status" value="1"/>
</dbReference>
<dbReference type="InterPro" id="IPR023299">
    <property type="entry name" value="ATPase_P-typ_cyto_dom_N"/>
</dbReference>
<dbReference type="PRINTS" id="PR00120">
    <property type="entry name" value="HATPASE"/>
</dbReference>
<dbReference type="SFLD" id="SFLDF00027">
    <property type="entry name" value="p-type_atpase"/>
    <property type="match status" value="1"/>
</dbReference>
<feature type="transmembrane region" description="Helical" evidence="12">
    <location>
        <begin position="793"/>
        <end position="810"/>
    </location>
</feature>
<dbReference type="InterPro" id="IPR006068">
    <property type="entry name" value="ATPase_P-typ_cation-transptr_C"/>
</dbReference>
<feature type="domain" description="Cation-transporting P-type ATPase N-terminal" evidence="13">
    <location>
        <begin position="15"/>
        <end position="89"/>
    </location>
</feature>
<dbReference type="EMBL" id="BAABDD010000011">
    <property type="protein sequence ID" value="GAA3746955.1"/>
    <property type="molecule type" value="Genomic_DNA"/>
</dbReference>
<dbReference type="Proteomes" id="UP001500908">
    <property type="component" value="Unassembled WGS sequence"/>
</dbReference>
<keyword evidence="3" id="KW-1003">Cell membrane</keyword>
<evidence type="ECO:0000256" key="9">
    <source>
        <dbReference type="ARBA" id="ARBA00023136"/>
    </source>
</evidence>
<dbReference type="Gene3D" id="2.70.150.10">
    <property type="entry name" value="Calcium-transporting ATPase, cytoplasmic transduction domain A"/>
    <property type="match status" value="1"/>
</dbReference>
<evidence type="ECO:0000256" key="10">
    <source>
        <dbReference type="ARBA" id="ARBA00049360"/>
    </source>
</evidence>
<sequence>MTVSETAGSTLIHSRAHALPATEVAHQLTTDTERGLTSEEALHRLATHGSNALPRDNGSGQFMRLLRQFHSPLVYVLLVAAAVTLVMGHLVDSGVITGVVLLNATIGYIQESRARRALDALAHMVRVEAIAVREGVARRVPAEDLVPGDLVVVQAGHKVPADLRLTSTSALEVDESALTGEAVPVAKTCAPVAPEAVLADRASMAYSGTVATRGSAFGIVVATGGDTQVGAINRLIGSAERNPTPLTRQLGVFSRRLTIAIVALAVLAFVLGTLHGEAPAQMFTAAVALAVGAIPEGLPAAVTIVLAIGAVRMARRNAIVRSLTAAETLGGTTVVCTDKTGTLTANEMTVSRVLAGGAEREPGIRRLSEGARHGGGHAVHECLLAGVLCNDAELATPGEQRRAVGDPTETALLTAAQAEGLDLAAEAARAPRVGALPFTSERKLMATTHRRPDGRLIGYVKGAPERVLPLCANRLGPDGREHRLSAEDERSTAEKWAQQGLRVLAFARFTPAHEGPVRDEDLPGRLTLLGLQVLHDPPRPEAVEAVAACRAAGISVRMLTGDHSATARAVADRFGIEGPMLTGAEIDAADEDTLAGTSVFARVSPEQKLRLVRLLQRRSEVVAMTGDGVNDAPALRQADIGVAMGRVGTDAAKEAADMVLADDDFATIEAAVEEGRGVFDNLRRFLAWTLPTNLGEGLVVLAAVALGAALPILPVQILWINMTTAGFLGLTLAFEPKASGIMRRPPRPPRAPILTRDLVRRLVLVSLILVIGAFGVFHYALGAGASLEEARTAAVNVFVAVEAAYLLNCRSLERLRAPGRNLWVYAGIAAMALLQGLLTYTPVMNTLFHTAPVGLTTWALIFAVGAAAYSAVEIDKALWRRSDARRMGAQRRADTAGEAPGAREPRMSTRP</sequence>
<dbReference type="InterPro" id="IPR059000">
    <property type="entry name" value="ATPase_P-type_domA"/>
</dbReference>
<dbReference type="Gene3D" id="3.40.1110.10">
    <property type="entry name" value="Calcium-transporting ATPase, cytoplasmic domain N"/>
    <property type="match status" value="1"/>
</dbReference>
<gene>
    <name evidence="14" type="ORF">GCM10022402_28050</name>
</gene>
<feature type="transmembrane region" description="Helical" evidence="12">
    <location>
        <begin position="257"/>
        <end position="276"/>
    </location>
</feature>
<dbReference type="Pfam" id="PF08282">
    <property type="entry name" value="Hydrolase_3"/>
    <property type="match status" value="1"/>
</dbReference>
<feature type="transmembrane region" description="Helical" evidence="12">
    <location>
        <begin position="762"/>
        <end position="781"/>
    </location>
</feature>
<evidence type="ECO:0000256" key="11">
    <source>
        <dbReference type="SAM" id="MobiDB-lite"/>
    </source>
</evidence>
<keyword evidence="6" id="KW-0067">ATP-binding</keyword>
<dbReference type="SUPFAM" id="SSF56784">
    <property type="entry name" value="HAD-like"/>
    <property type="match status" value="1"/>
</dbReference>
<reference evidence="15" key="1">
    <citation type="journal article" date="2019" name="Int. J. Syst. Evol. Microbiol.">
        <title>The Global Catalogue of Microorganisms (GCM) 10K type strain sequencing project: providing services to taxonomists for standard genome sequencing and annotation.</title>
        <authorList>
            <consortium name="The Broad Institute Genomics Platform"/>
            <consortium name="The Broad Institute Genome Sequencing Center for Infectious Disease"/>
            <person name="Wu L."/>
            <person name="Ma J."/>
        </authorList>
    </citation>
    <scope>NUCLEOTIDE SEQUENCE [LARGE SCALE GENOMIC DNA]</scope>
    <source>
        <strain evidence="15">JCM 17137</strain>
    </source>
</reference>
<dbReference type="NCBIfam" id="TIGR01494">
    <property type="entry name" value="ATPase_P-type"/>
    <property type="match status" value="3"/>
</dbReference>
<dbReference type="InterPro" id="IPR004014">
    <property type="entry name" value="ATPase_P-typ_cation-transptr_N"/>
</dbReference>
<dbReference type="InterPro" id="IPR001757">
    <property type="entry name" value="P_typ_ATPase"/>
</dbReference>
<dbReference type="SUPFAM" id="SSF81660">
    <property type="entry name" value="Metal cation-transporting ATPase, ATP-binding domain N"/>
    <property type="match status" value="1"/>
</dbReference>
<comment type="caution">
    <text evidence="14">The sequence shown here is derived from an EMBL/GenBank/DDBJ whole genome shotgun (WGS) entry which is preliminary data.</text>
</comment>
<name>A0ABP7FUP4_9ACTN</name>
<comment type="subcellular location">
    <subcellularLocation>
        <location evidence="1">Cell membrane</location>
        <topology evidence="1">Multi-pass membrane protein</topology>
    </subcellularLocation>
</comment>
<evidence type="ECO:0000259" key="13">
    <source>
        <dbReference type="SMART" id="SM00831"/>
    </source>
</evidence>
<dbReference type="Pfam" id="PF00690">
    <property type="entry name" value="Cation_ATPase_N"/>
    <property type="match status" value="1"/>
</dbReference>
<feature type="transmembrane region" description="Helical" evidence="12">
    <location>
        <begin position="69"/>
        <end position="87"/>
    </location>
</feature>
<feature type="transmembrane region" description="Helical" evidence="12">
    <location>
        <begin position="93"/>
        <end position="109"/>
    </location>
</feature>
<dbReference type="InterPro" id="IPR023298">
    <property type="entry name" value="ATPase_P-typ_TM_dom_sf"/>
</dbReference>
<dbReference type="InterPro" id="IPR018303">
    <property type="entry name" value="ATPase_P-typ_P_site"/>
</dbReference>
<dbReference type="Pfam" id="PF13246">
    <property type="entry name" value="Cation_ATPase"/>
    <property type="match status" value="1"/>
</dbReference>
<dbReference type="InterPro" id="IPR023214">
    <property type="entry name" value="HAD_sf"/>
</dbReference>
<keyword evidence="5" id="KW-0547">Nucleotide-binding</keyword>
<dbReference type="PRINTS" id="PR00119">
    <property type="entry name" value="CATATPASE"/>
</dbReference>
<organism evidence="14 15">
    <name type="scientific">Salinactinospora qingdaonensis</name>
    <dbReference type="NCBI Taxonomy" id="702744"/>
    <lineage>
        <taxon>Bacteria</taxon>
        <taxon>Bacillati</taxon>
        <taxon>Actinomycetota</taxon>
        <taxon>Actinomycetes</taxon>
        <taxon>Streptosporangiales</taxon>
        <taxon>Nocardiopsidaceae</taxon>
        <taxon>Salinactinospora</taxon>
    </lineage>
</organism>
<keyword evidence="8 12" id="KW-1133">Transmembrane helix</keyword>
<accession>A0ABP7FUP4</accession>
<feature type="transmembrane region" description="Helical" evidence="12">
    <location>
        <begin position="282"/>
        <end position="311"/>
    </location>
</feature>
<keyword evidence="15" id="KW-1185">Reference proteome</keyword>
<evidence type="ECO:0000256" key="8">
    <source>
        <dbReference type="ARBA" id="ARBA00022989"/>
    </source>
</evidence>
<keyword evidence="4 12" id="KW-0812">Transmembrane</keyword>
<evidence type="ECO:0000256" key="2">
    <source>
        <dbReference type="ARBA" id="ARBA00005675"/>
    </source>
</evidence>
<dbReference type="Pfam" id="PF00689">
    <property type="entry name" value="Cation_ATPase_C"/>
    <property type="match status" value="1"/>
</dbReference>
<evidence type="ECO:0000313" key="15">
    <source>
        <dbReference type="Proteomes" id="UP001500908"/>
    </source>
</evidence>
<dbReference type="SUPFAM" id="SSF81665">
    <property type="entry name" value="Calcium ATPase, transmembrane domain M"/>
    <property type="match status" value="1"/>
</dbReference>
<evidence type="ECO:0000256" key="7">
    <source>
        <dbReference type="ARBA" id="ARBA00022967"/>
    </source>
</evidence>
<dbReference type="PROSITE" id="PS00154">
    <property type="entry name" value="ATPASE_E1_E2"/>
    <property type="match status" value="1"/>
</dbReference>
<evidence type="ECO:0000256" key="4">
    <source>
        <dbReference type="ARBA" id="ARBA00022692"/>
    </source>
</evidence>
<proteinExistence type="inferred from homology"/>
<dbReference type="PANTHER" id="PTHR43294:SF21">
    <property type="entry name" value="CATION TRANSPORTING ATPASE"/>
    <property type="match status" value="1"/>
</dbReference>
<dbReference type="InterPro" id="IPR050510">
    <property type="entry name" value="Cation_transp_ATPase_P-type"/>
</dbReference>
<evidence type="ECO:0000256" key="1">
    <source>
        <dbReference type="ARBA" id="ARBA00004651"/>
    </source>
</evidence>
<evidence type="ECO:0000256" key="6">
    <source>
        <dbReference type="ARBA" id="ARBA00022840"/>
    </source>
</evidence>
<feature type="transmembrane region" description="Helical" evidence="12">
    <location>
        <begin position="716"/>
        <end position="734"/>
    </location>
</feature>
<dbReference type="Pfam" id="PF00122">
    <property type="entry name" value="E1-E2_ATPase"/>
    <property type="match status" value="1"/>
</dbReference>
<comment type="catalytic activity">
    <reaction evidence="10">
        <text>ATP + H2O = ADP + phosphate + H(+)</text>
        <dbReference type="Rhea" id="RHEA:13065"/>
        <dbReference type="ChEBI" id="CHEBI:15377"/>
        <dbReference type="ChEBI" id="CHEBI:15378"/>
        <dbReference type="ChEBI" id="CHEBI:30616"/>
        <dbReference type="ChEBI" id="CHEBI:43474"/>
        <dbReference type="ChEBI" id="CHEBI:456216"/>
    </reaction>
</comment>